<evidence type="ECO:0000259" key="1">
    <source>
        <dbReference type="Pfam" id="PF18735"/>
    </source>
</evidence>
<dbReference type="Pfam" id="PF18735">
    <property type="entry name" value="HEPN_RiboL-PSP"/>
    <property type="match status" value="1"/>
</dbReference>
<dbReference type="RefSeq" id="WP_111917912.1">
    <property type="nucleotide sequence ID" value="NZ_CP030280.1"/>
</dbReference>
<organism evidence="2 3">
    <name type="scientific">Blautia argi</name>
    <dbReference type="NCBI Taxonomy" id="1912897"/>
    <lineage>
        <taxon>Bacteria</taxon>
        <taxon>Bacillati</taxon>
        <taxon>Bacillota</taxon>
        <taxon>Clostridia</taxon>
        <taxon>Lachnospirales</taxon>
        <taxon>Lachnospiraceae</taxon>
        <taxon>Blautia</taxon>
    </lineage>
</organism>
<sequence>MLFDEIKNELTRKVCELKLWLANIDERNQYCNITKGLYFVYMYGIYEETIRQVVSTTIDELNNADVKLDECAYELYSLIFSDEYDGMYNVGNEHKWEKRWKLSDKMINNPKVVISHDMMPTDGKNIRYKQLKSIANSFGMKENVLPRNEIGGYIQEMVDNRNYIAHGNKTPKEVGRNFTILDLKNRCDYMEEVCNYVIAEYEAYIQERKYLRR</sequence>
<dbReference type="Proteomes" id="UP000250003">
    <property type="component" value="Chromosome"/>
</dbReference>
<evidence type="ECO:0000313" key="2">
    <source>
        <dbReference type="EMBL" id="AWY97079.1"/>
    </source>
</evidence>
<dbReference type="OrthoDB" id="9153272at2"/>
<dbReference type="AlphaFoldDB" id="A0A2Z4U843"/>
<dbReference type="KEGG" id="blau:DQQ01_01705"/>
<name>A0A2Z4U843_9FIRM</name>
<keyword evidence="3" id="KW-1185">Reference proteome</keyword>
<protein>
    <recommendedName>
        <fullName evidence="1">RiboL-PSP-HEPN domain-containing protein</fullName>
    </recommendedName>
</protein>
<reference evidence="3" key="1">
    <citation type="submission" date="2018-06" db="EMBL/GenBank/DDBJ databases">
        <title>Description of Blautia argi sp. nov., a new anaerobic isolated from dog feces.</title>
        <authorList>
            <person name="Chang Y.-H."/>
            <person name="Paek J."/>
            <person name="Shin Y."/>
        </authorList>
    </citation>
    <scope>NUCLEOTIDE SEQUENCE [LARGE SCALE GENOMIC DNA]</scope>
    <source>
        <strain evidence="3">KCTC 15426</strain>
    </source>
</reference>
<accession>A0A2Z4U843</accession>
<dbReference type="InterPro" id="IPR041519">
    <property type="entry name" value="HEPN_RiboL-PSP"/>
</dbReference>
<gene>
    <name evidence="2" type="ORF">DQQ01_01705</name>
</gene>
<feature type="domain" description="RiboL-PSP-HEPN" evidence="1">
    <location>
        <begin position="32"/>
        <end position="197"/>
    </location>
</feature>
<evidence type="ECO:0000313" key="3">
    <source>
        <dbReference type="Proteomes" id="UP000250003"/>
    </source>
</evidence>
<proteinExistence type="predicted"/>
<dbReference type="EMBL" id="CP030280">
    <property type="protein sequence ID" value="AWY97079.1"/>
    <property type="molecule type" value="Genomic_DNA"/>
</dbReference>